<feature type="domain" description="UDP-galactopyranose mutase C-terminal" evidence="1">
    <location>
        <begin position="1"/>
        <end position="148"/>
    </location>
</feature>
<accession>A0A7S0Y6M1</accession>
<evidence type="ECO:0000259" key="1">
    <source>
        <dbReference type="Pfam" id="PF03275"/>
    </source>
</evidence>
<dbReference type="InterPro" id="IPR015899">
    <property type="entry name" value="UDP-GalPyranose_mutase_C"/>
</dbReference>
<protein>
    <recommendedName>
        <fullName evidence="1">UDP-galactopyranose mutase C-terminal domain-containing protein</fullName>
    </recommendedName>
</protein>
<organism evidence="2">
    <name type="scientific">Pseudo-nitzschia delicatissima</name>
    <dbReference type="NCBI Taxonomy" id="44447"/>
    <lineage>
        <taxon>Eukaryota</taxon>
        <taxon>Sar</taxon>
        <taxon>Stramenopiles</taxon>
        <taxon>Ochrophyta</taxon>
        <taxon>Bacillariophyta</taxon>
        <taxon>Bacillariophyceae</taxon>
        <taxon>Bacillariophycidae</taxon>
        <taxon>Bacillariales</taxon>
        <taxon>Bacillariaceae</taxon>
        <taxon>Pseudo-nitzschia</taxon>
    </lineage>
</organism>
<dbReference type="PANTHER" id="PTHR21197:SF0">
    <property type="entry name" value="UDP-GALACTOPYRANOSE MUTASE"/>
    <property type="match status" value="1"/>
</dbReference>
<dbReference type="GO" id="GO:0008767">
    <property type="term" value="F:UDP-galactopyranose mutase activity"/>
    <property type="evidence" value="ECO:0007669"/>
    <property type="project" value="InterPro"/>
</dbReference>
<dbReference type="Gene3D" id="3.40.50.720">
    <property type="entry name" value="NAD(P)-binding Rossmann-like Domain"/>
    <property type="match status" value="2"/>
</dbReference>
<sequence length="183" mass="21483">MLCHPNIEVHLNTDYFTMKDKMRCKHTYFTGPIDAYFAHMGYKKLEYRSLDFERKVVKDVGLLETYQPKFVVNHPSADTNFTRIVEYKHLLNQTSEHTILFIERSKDGGEPYYPVPNEENKALYRKYQELSEKETNVTFVGRLANYKYFNMDQAILNALELFDKDTGSDKKEKDGPVASCVRN</sequence>
<dbReference type="AlphaFoldDB" id="A0A7S0Y6M1"/>
<dbReference type="SUPFAM" id="SSF54373">
    <property type="entry name" value="FAD-linked reductases, C-terminal domain"/>
    <property type="match status" value="1"/>
</dbReference>
<dbReference type="GO" id="GO:0050660">
    <property type="term" value="F:flavin adenine dinucleotide binding"/>
    <property type="evidence" value="ECO:0007669"/>
    <property type="project" value="TreeGrafter"/>
</dbReference>
<gene>
    <name evidence="2" type="ORF">PDEL1432_LOCUS3090</name>
</gene>
<evidence type="ECO:0000313" key="2">
    <source>
        <dbReference type="EMBL" id="CAD8763050.1"/>
    </source>
</evidence>
<name>A0A7S0Y6M1_9STRA</name>
<dbReference type="Pfam" id="PF03275">
    <property type="entry name" value="GLF"/>
    <property type="match status" value="1"/>
</dbReference>
<dbReference type="SUPFAM" id="SSF51971">
    <property type="entry name" value="Nucleotide-binding domain"/>
    <property type="match status" value="1"/>
</dbReference>
<proteinExistence type="predicted"/>
<dbReference type="PANTHER" id="PTHR21197">
    <property type="entry name" value="UDP-GALACTOPYRANOSE MUTASE"/>
    <property type="match status" value="1"/>
</dbReference>
<reference evidence="2" key="1">
    <citation type="submission" date="2021-01" db="EMBL/GenBank/DDBJ databases">
        <authorList>
            <person name="Corre E."/>
            <person name="Pelletier E."/>
            <person name="Niang G."/>
            <person name="Scheremetjew M."/>
            <person name="Finn R."/>
            <person name="Kale V."/>
            <person name="Holt S."/>
            <person name="Cochrane G."/>
            <person name="Meng A."/>
            <person name="Brown T."/>
            <person name="Cohen L."/>
        </authorList>
    </citation>
    <scope>NUCLEOTIDE SEQUENCE</scope>
    <source>
        <strain evidence="2">UNC1205</strain>
    </source>
</reference>
<dbReference type="EMBL" id="HBFL01004310">
    <property type="protein sequence ID" value="CAD8763050.1"/>
    <property type="molecule type" value="Transcribed_RNA"/>
</dbReference>